<gene>
    <name evidence="3" type="ORF">BC739_005103</name>
</gene>
<dbReference type="PANTHER" id="PTHR12128">
    <property type="entry name" value="DIHYDRODIPICOLINATE SYNTHASE"/>
    <property type="match status" value="1"/>
</dbReference>
<dbReference type="PIRSF" id="PIRSF001365">
    <property type="entry name" value="DHDPS"/>
    <property type="match status" value="1"/>
</dbReference>
<dbReference type="GO" id="GO:0008840">
    <property type="term" value="F:4-hydroxy-tetrahydrodipicolinate synthase activity"/>
    <property type="evidence" value="ECO:0007669"/>
    <property type="project" value="UniProtKB-EC"/>
</dbReference>
<evidence type="ECO:0000256" key="2">
    <source>
        <dbReference type="PIRNR" id="PIRNR001365"/>
    </source>
</evidence>
<name>A0ABR6BLV6_9PSEU</name>
<dbReference type="PANTHER" id="PTHR12128:SF19">
    <property type="entry name" value="5-DEHYDRO-4-DEOXYGLUCARATE DEHYDRATASE 2-RELATED"/>
    <property type="match status" value="1"/>
</dbReference>
<sequence>MIEDVRRALRSVVMITVTPFAEDGQVDEPAYREVLARALDAGVPVVTPNGNTSEFYSLDAQECARALELTVREAHGRALVIAGVGHEVRAAARAAVAAAQAGADGVMVHQPVHPFLSAQGWVDYHRAIAEAAPDLPLVCYLRSPHVPVSALARLAEVAPNFVGVKYAVPDPLALGEAVSAIGTDRLTWVCGLAESWAPFFWAAGARGFTSGLANVLPELSLRLWRLLEAGESARAMELWHRLKPFEDLRAVRGSADNVSVVKEALAQLGLCRRAVRPPISELDEPGRQRVAGVLGAVTAAAAR</sequence>
<dbReference type="InterPro" id="IPR002220">
    <property type="entry name" value="DapA-like"/>
</dbReference>
<dbReference type="InterPro" id="IPR013785">
    <property type="entry name" value="Aldolase_TIM"/>
</dbReference>
<reference evidence="3 4" key="1">
    <citation type="submission" date="2020-08" db="EMBL/GenBank/DDBJ databases">
        <title>Genomic Encyclopedia of Archaeal and Bacterial Type Strains, Phase II (KMG-II): from individual species to whole genera.</title>
        <authorList>
            <person name="Goeker M."/>
        </authorList>
    </citation>
    <scope>NUCLEOTIDE SEQUENCE [LARGE SCALE GENOMIC DNA]</scope>
    <source>
        <strain evidence="3 4">DSM 43850</strain>
    </source>
</reference>
<dbReference type="EC" id="4.3.3.7" evidence="3"/>
<dbReference type="RefSeq" id="WP_182838622.1">
    <property type="nucleotide sequence ID" value="NZ_BAAABQ010000023.1"/>
</dbReference>
<dbReference type="SUPFAM" id="SSF51569">
    <property type="entry name" value="Aldolase"/>
    <property type="match status" value="1"/>
</dbReference>
<comment type="caution">
    <text evidence="3">The sequence shown here is derived from an EMBL/GenBank/DDBJ whole genome shotgun (WGS) entry which is preliminary data.</text>
</comment>
<keyword evidence="1 2" id="KW-0456">Lyase</keyword>
<evidence type="ECO:0000313" key="3">
    <source>
        <dbReference type="EMBL" id="MBA8927886.1"/>
    </source>
</evidence>
<dbReference type="SMART" id="SM01130">
    <property type="entry name" value="DHDPS"/>
    <property type="match status" value="1"/>
</dbReference>
<organism evidence="3 4">
    <name type="scientific">Kutzneria viridogrisea</name>
    <dbReference type="NCBI Taxonomy" id="47990"/>
    <lineage>
        <taxon>Bacteria</taxon>
        <taxon>Bacillati</taxon>
        <taxon>Actinomycetota</taxon>
        <taxon>Actinomycetes</taxon>
        <taxon>Pseudonocardiales</taxon>
        <taxon>Pseudonocardiaceae</taxon>
        <taxon>Kutzneria</taxon>
    </lineage>
</organism>
<protein>
    <submittedName>
        <fullName evidence="3">4-hydroxy-tetrahydrodipicolinate synthase</fullName>
        <ecNumber evidence="3">4.3.3.7</ecNumber>
    </submittedName>
</protein>
<accession>A0ABR6BLV6</accession>
<proteinExistence type="inferred from homology"/>
<dbReference type="EMBL" id="JACJID010000004">
    <property type="protein sequence ID" value="MBA8927886.1"/>
    <property type="molecule type" value="Genomic_DNA"/>
</dbReference>
<evidence type="ECO:0000256" key="1">
    <source>
        <dbReference type="ARBA" id="ARBA00023239"/>
    </source>
</evidence>
<dbReference type="Proteomes" id="UP000517916">
    <property type="component" value="Unassembled WGS sequence"/>
</dbReference>
<comment type="similarity">
    <text evidence="2">Belongs to the DapA family.</text>
</comment>
<dbReference type="CDD" id="cd00408">
    <property type="entry name" value="DHDPS-like"/>
    <property type="match status" value="1"/>
</dbReference>
<evidence type="ECO:0000313" key="4">
    <source>
        <dbReference type="Proteomes" id="UP000517916"/>
    </source>
</evidence>
<keyword evidence="4" id="KW-1185">Reference proteome</keyword>
<dbReference type="Pfam" id="PF00701">
    <property type="entry name" value="DHDPS"/>
    <property type="match status" value="1"/>
</dbReference>
<dbReference type="Gene3D" id="3.20.20.70">
    <property type="entry name" value="Aldolase class I"/>
    <property type="match status" value="1"/>
</dbReference>